<dbReference type="PANTHER" id="PTHR33908">
    <property type="entry name" value="MANNOSYLTRANSFERASE YKCB-RELATED"/>
    <property type="match status" value="1"/>
</dbReference>
<feature type="transmembrane region" description="Helical" evidence="8">
    <location>
        <begin position="163"/>
        <end position="181"/>
    </location>
</feature>
<keyword evidence="4 9" id="KW-0808">Transferase</keyword>
<reference evidence="9" key="1">
    <citation type="journal article" date="2015" name="Genome Announc.">
        <title>Draft Genome Sequence of Anaerolineae Strain TC1, a Novel Isolate from a Methanogenic Wastewater Treatment System.</title>
        <authorList>
            <person name="Matsuura N."/>
            <person name="Tourlousse D.M."/>
            <person name="Sun L."/>
            <person name="Toyonaga M."/>
            <person name="Kuroda K."/>
            <person name="Ohashi A."/>
            <person name="Cruz R."/>
            <person name="Yamaguchi T."/>
            <person name="Sekiguchi Y."/>
        </authorList>
    </citation>
    <scope>NUCLEOTIDE SEQUENCE [LARGE SCALE GENOMIC DNA]</scope>
    <source>
        <strain evidence="9">TC1</strain>
    </source>
</reference>
<feature type="transmembrane region" description="Helical" evidence="8">
    <location>
        <begin position="338"/>
        <end position="360"/>
    </location>
</feature>
<feature type="transmembrane region" description="Helical" evidence="8">
    <location>
        <begin position="230"/>
        <end position="248"/>
    </location>
</feature>
<feature type="transmembrane region" description="Helical" evidence="8">
    <location>
        <begin position="135"/>
        <end position="154"/>
    </location>
</feature>
<keyword evidence="5 8" id="KW-0812">Transmembrane</keyword>
<evidence type="ECO:0000256" key="6">
    <source>
        <dbReference type="ARBA" id="ARBA00022989"/>
    </source>
</evidence>
<keyword evidence="6 8" id="KW-1133">Transmembrane helix</keyword>
<dbReference type="OrthoDB" id="2034231at2"/>
<evidence type="ECO:0000256" key="4">
    <source>
        <dbReference type="ARBA" id="ARBA00022679"/>
    </source>
</evidence>
<dbReference type="AlphaFoldDB" id="A0A0S7BMW1"/>
<feature type="transmembrane region" description="Helical" evidence="8">
    <location>
        <begin position="366"/>
        <end position="384"/>
    </location>
</feature>
<evidence type="ECO:0000313" key="10">
    <source>
        <dbReference type="Proteomes" id="UP000053370"/>
    </source>
</evidence>
<dbReference type="GO" id="GO:0016763">
    <property type="term" value="F:pentosyltransferase activity"/>
    <property type="evidence" value="ECO:0007669"/>
    <property type="project" value="TreeGrafter"/>
</dbReference>
<evidence type="ECO:0000313" key="9">
    <source>
        <dbReference type="EMBL" id="GAP41754.1"/>
    </source>
</evidence>
<keyword evidence="7 8" id="KW-0472">Membrane</keyword>
<evidence type="ECO:0000256" key="5">
    <source>
        <dbReference type="ARBA" id="ARBA00022692"/>
    </source>
</evidence>
<dbReference type="Proteomes" id="UP000053370">
    <property type="component" value="Unassembled WGS sequence"/>
</dbReference>
<comment type="subcellular location">
    <subcellularLocation>
        <location evidence="1">Cell membrane</location>
        <topology evidence="1">Multi-pass membrane protein</topology>
    </subcellularLocation>
</comment>
<sequence>MRTQRFSIISRFGPYLFFALYAVIGLFLFNDYGCGPDEGMERQTSLVNFRYVIETLQIPVPESTTTWLAYLPDLHEYRDRYYGIALHFPLVVIESLFNFQMQPIEFYSLRHFYTFLNYFIAMICFYRLLLFRFKAVHWALLGTLMVILTPRFFAESFYNNKDILFFAWYIISLAFILRWFHTKSYKNAALTGIILAFTCNTRLNGIVFYPLIIAFVFLEFLNQKRISKQTLVSVLFLFLVSASVFYIITPNFWEHPIQTALETFAFNRRHPNHGSTGNLFLGKLVDTTQVWYFIPVWITITTPFIYLFYSGIGFFIVLWQQVKNRFIKFQNFSELMDLFVISSGFLPIIVIIAFDVIIYNGWRHCYFAYSAIVYLAVAGIVRICRGSDNPSFWHSAKKVGLIFFLVLSFGFNVIWIWVNHPYEYVYFNPFASKYSVYFSGDYWGVASRDLLQYIIDHDSRPQIIIDHSYTQAGSINRGLLAESDRARINLVYEKENADYILFSRDDKKPEEANIPGFEKIFSIQVDDDEIGIVLRKTGNE</sequence>
<keyword evidence="10" id="KW-1185">Reference proteome</keyword>
<evidence type="ECO:0000256" key="8">
    <source>
        <dbReference type="SAM" id="Phobius"/>
    </source>
</evidence>
<organism evidence="9">
    <name type="scientific">Flexilinea flocculi</name>
    <dbReference type="NCBI Taxonomy" id="1678840"/>
    <lineage>
        <taxon>Bacteria</taxon>
        <taxon>Bacillati</taxon>
        <taxon>Chloroflexota</taxon>
        <taxon>Anaerolineae</taxon>
        <taxon>Anaerolineales</taxon>
        <taxon>Anaerolineaceae</taxon>
        <taxon>Flexilinea</taxon>
    </lineage>
</organism>
<feature type="transmembrane region" description="Helical" evidence="8">
    <location>
        <begin position="12"/>
        <end position="29"/>
    </location>
</feature>
<dbReference type="RefSeq" id="WP_062283607.1">
    <property type="nucleotide sequence ID" value="NZ_DF968181.1"/>
</dbReference>
<evidence type="ECO:0000256" key="2">
    <source>
        <dbReference type="ARBA" id="ARBA00022475"/>
    </source>
</evidence>
<keyword evidence="3 9" id="KW-0328">Glycosyltransferase</keyword>
<feature type="transmembrane region" description="Helical" evidence="8">
    <location>
        <begin position="396"/>
        <end position="418"/>
    </location>
</feature>
<accession>A0A0S7BMW1</accession>
<dbReference type="STRING" id="1678840.ATC1_131750"/>
<feature type="transmembrane region" description="Helical" evidence="8">
    <location>
        <begin position="111"/>
        <end position="129"/>
    </location>
</feature>
<dbReference type="PANTHER" id="PTHR33908:SF11">
    <property type="entry name" value="MEMBRANE PROTEIN"/>
    <property type="match status" value="1"/>
</dbReference>
<dbReference type="InterPro" id="IPR050297">
    <property type="entry name" value="LipidA_mod_glycosyltrf_83"/>
</dbReference>
<evidence type="ECO:0000256" key="1">
    <source>
        <dbReference type="ARBA" id="ARBA00004651"/>
    </source>
</evidence>
<dbReference type="GO" id="GO:0009103">
    <property type="term" value="P:lipopolysaccharide biosynthetic process"/>
    <property type="evidence" value="ECO:0007669"/>
    <property type="project" value="UniProtKB-ARBA"/>
</dbReference>
<protein>
    <submittedName>
        <fullName evidence="9">Dolichyl-phosphate-mannose-protein mannosyltransferase</fullName>
    </submittedName>
</protein>
<proteinExistence type="predicted"/>
<dbReference type="EMBL" id="DF968181">
    <property type="protein sequence ID" value="GAP41754.1"/>
    <property type="molecule type" value="Genomic_DNA"/>
</dbReference>
<evidence type="ECO:0000256" key="3">
    <source>
        <dbReference type="ARBA" id="ARBA00022676"/>
    </source>
</evidence>
<evidence type="ECO:0000256" key="7">
    <source>
        <dbReference type="ARBA" id="ARBA00023136"/>
    </source>
</evidence>
<feature type="transmembrane region" description="Helical" evidence="8">
    <location>
        <begin position="290"/>
        <end position="318"/>
    </location>
</feature>
<gene>
    <name evidence="9" type="ORF">ATC1_131750</name>
</gene>
<keyword evidence="2" id="KW-1003">Cell membrane</keyword>
<feature type="transmembrane region" description="Helical" evidence="8">
    <location>
        <begin position="193"/>
        <end position="218"/>
    </location>
</feature>
<name>A0A0S7BMW1_9CHLR</name>
<dbReference type="GO" id="GO:0005886">
    <property type="term" value="C:plasma membrane"/>
    <property type="evidence" value="ECO:0007669"/>
    <property type="project" value="UniProtKB-SubCell"/>
</dbReference>